<dbReference type="PANTHER" id="PTHR46696">
    <property type="entry name" value="P450, PUTATIVE (EUROFUNG)-RELATED"/>
    <property type="match status" value="1"/>
</dbReference>
<keyword evidence="5 8" id="KW-0560">Oxidoreductase</keyword>
<dbReference type="GO" id="GO:0020037">
    <property type="term" value="F:heme binding"/>
    <property type="evidence" value="ECO:0007669"/>
    <property type="project" value="InterPro"/>
</dbReference>
<evidence type="ECO:0000256" key="6">
    <source>
        <dbReference type="ARBA" id="ARBA00023004"/>
    </source>
</evidence>
<dbReference type="PANTHER" id="PTHR46696:SF1">
    <property type="entry name" value="CYTOCHROME P450 YJIB-RELATED"/>
    <property type="match status" value="1"/>
</dbReference>
<dbReference type="InterPro" id="IPR036396">
    <property type="entry name" value="Cyt_P450_sf"/>
</dbReference>
<reference evidence="9 10" key="1">
    <citation type="journal article" date="2018" name="Sci. Rep.">
        <title>Extensive genomic diversity among Mycobacterium marinum strains revealed by whole genome sequencing.</title>
        <authorList>
            <person name="Das S."/>
            <person name="Pettersson B.M."/>
            <person name="Behra P.R."/>
            <person name="Mallick A."/>
            <person name="Cheramie M."/>
            <person name="Ramesh M."/>
            <person name="Shirreff L."/>
            <person name="DuCote T."/>
            <person name="Dasgupta S."/>
            <person name="Ennis D.G."/>
            <person name="Kirsebom L.A."/>
        </authorList>
    </citation>
    <scope>NUCLEOTIDE SEQUENCE [LARGE SCALE GENOMIC DNA]</scope>
    <source>
        <strain evidence="9 10">Davis1</strain>
    </source>
</reference>
<dbReference type="InterPro" id="IPR017972">
    <property type="entry name" value="Cyt_P450_CS"/>
</dbReference>
<dbReference type="PRINTS" id="PR00385">
    <property type="entry name" value="P450"/>
</dbReference>
<dbReference type="PROSITE" id="PS00086">
    <property type="entry name" value="CYTOCHROME_P450"/>
    <property type="match status" value="1"/>
</dbReference>
<evidence type="ECO:0000313" key="10">
    <source>
        <dbReference type="Proteomes" id="UP000257451"/>
    </source>
</evidence>
<dbReference type="InterPro" id="IPR002397">
    <property type="entry name" value="Cyt_P450_B"/>
</dbReference>
<comment type="caution">
    <text evidence="9">The sequence shown here is derived from an EMBL/GenBank/DDBJ whole genome shotgun (WGS) entry which is preliminary data.</text>
</comment>
<dbReference type="InterPro" id="IPR001128">
    <property type="entry name" value="Cyt_P450"/>
</dbReference>
<dbReference type="Proteomes" id="UP000257451">
    <property type="component" value="Unassembled WGS sequence"/>
</dbReference>
<dbReference type="SUPFAM" id="SSF48264">
    <property type="entry name" value="Cytochrome P450"/>
    <property type="match status" value="1"/>
</dbReference>
<dbReference type="GO" id="GO:0005506">
    <property type="term" value="F:iron ion binding"/>
    <property type="evidence" value="ECO:0007669"/>
    <property type="project" value="InterPro"/>
</dbReference>
<dbReference type="PRINTS" id="PR00359">
    <property type="entry name" value="BP450"/>
</dbReference>
<dbReference type="AlphaFoldDB" id="A0A3E2MML3"/>
<dbReference type="GO" id="GO:0047748">
    <property type="term" value="F:cholestanetetraol 26-dehydrogenase activity"/>
    <property type="evidence" value="ECO:0007669"/>
    <property type="project" value="UniProtKB-EC"/>
</dbReference>
<evidence type="ECO:0000256" key="7">
    <source>
        <dbReference type="ARBA" id="ARBA00023033"/>
    </source>
</evidence>
<dbReference type="FunFam" id="1.10.630.10:FF:000018">
    <property type="entry name" value="Cytochrome P450 monooxygenase"/>
    <property type="match status" value="1"/>
</dbReference>
<sequence length="410" mass="43813">MTTATATAAGPAAVLDADLPTLDYHDLADPAEAHARLSAARTLSPIGLGPYGPEILRYADVHTVLRDPRFINPPGLGLEVQGVTSGPLWERATASILAIDGDAHTRLRRLVAKAFCPRAITRLQALVTTTATGLVDALAATGSGDIVTDVSRPYPTPIICALLGAPAQDWKLFSGWADAIMKIFDWNLAHDGPVIEAAWDELDAYLDDMVTQRRTTLTDDLISELIRAEDDGYRLTRSELLMLAGSLLAAGTDTTRNQLAAAIESLIDHPDQWELLAEQPDLAGRAVEELIRYSPVVFGSGRCATEDVDIAGITIPAGTLVLANTAAANRDPAIFDQPERLDIARQHPSPILTFGGGTHYCLGAHLARLELTEAVRAITTRCPQLHRAGPSPWKKLTGVTGPTTLPVTTL</sequence>
<evidence type="ECO:0000256" key="4">
    <source>
        <dbReference type="ARBA" id="ARBA00022723"/>
    </source>
</evidence>
<dbReference type="EMBL" id="PEDF01000224">
    <property type="protein sequence ID" value="RFZ31622.1"/>
    <property type="molecule type" value="Genomic_DNA"/>
</dbReference>
<gene>
    <name evidence="9" type="primary">vdh_3</name>
    <name evidence="9" type="ORF">DAVIS_05584</name>
</gene>
<dbReference type="RefSeq" id="WP_117433568.1">
    <property type="nucleotide sequence ID" value="NZ_PEDF01000224.1"/>
</dbReference>
<proteinExistence type="inferred from homology"/>
<name>A0A3E2MML3_MYCMR</name>
<comment type="similarity">
    <text evidence="2 8">Belongs to the cytochrome P450 family.</text>
</comment>
<evidence type="ECO:0000256" key="2">
    <source>
        <dbReference type="ARBA" id="ARBA00010617"/>
    </source>
</evidence>
<comment type="cofactor">
    <cofactor evidence="1">
        <name>heme</name>
        <dbReference type="ChEBI" id="CHEBI:30413"/>
    </cofactor>
</comment>
<keyword evidence="6 8" id="KW-0408">Iron</keyword>
<accession>A0A3E2MML3</accession>
<evidence type="ECO:0000256" key="1">
    <source>
        <dbReference type="ARBA" id="ARBA00001971"/>
    </source>
</evidence>
<dbReference type="Gene3D" id="1.10.630.10">
    <property type="entry name" value="Cytochrome P450"/>
    <property type="match status" value="1"/>
</dbReference>
<evidence type="ECO:0000256" key="3">
    <source>
        <dbReference type="ARBA" id="ARBA00022617"/>
    </source>
</evidence>
<keyword evidence="7 8" id="KW-0503">Monooxygenase</keyword>
<keyword evidence="4 8" id="KW-0479">Metal-binding</keyword>
<organism evidence="9 10">
    <name type="scientific">Mycobacterium marinum</name>
    <dbReference type="NCBI Taxonomy" id="1781"/>
    <lineage>
        <taxon>Bacteria</taxon>
        <taxon>Bacillati</taxon>
        <taxon>Actinomycetota</taxon>
        <taxon>Actinomycetes</taxon>
        <taxon>Mycobacteriales</taxon>
        <taxon>Mycobacteriaceae</taxon>
        <taxon>Mycobacterium</taxon>
        <taxon>Mycobacterium ulcerans group</taxon>
    </lineage>
</organism>
<protein>
    <submittedName>
        <fullName evidence="9">Vitamin D(3) 25-hydroxylase</fullName>
        <ecNumber evidence="9">1.14.15.15</ecNumber>
    </submittedName>
</protein>
<dbReference type="EC" id="1.14.15.15" evidence="9"/>
<evidence type="ECO:0000313" key="9">
    <source>
        <dbReference type="EMBL" id="RFZ31622.1"/>
    </source>
</evidence>
<keyword evidence="3 8" id="KW-0349">Heme</keyword>
<evidence type="ECO:0000256" key="8">
    <source>
        <dbReference type="RuleBase" id="RU000461"/>
    </source>
</evidence>
<evidence type="ECO:0000256" key="5">
    <source>
        <dbReference type="ARBA" id="ARBA00023002"/>
    </source>
</evidence>
<dbReference type="Pfam" id="PF00067">
    <property type="entry name" value="p450"/>
    <property type="match status" value="1"/>
</dbReference>